<dbReference type="EMBL" id="JAMYWD010000001">
    <property type="protein sequence ID" value="KAJ4982352.1"/>
    <property type="molecule type" value="Genomic_DNA"/>
</dbReference>
<feature type="transmembrane region" description="Helical" evidence="1">
    <location>
        <begin position="25"/>
        <end position="48"/>
    </location>
</feature>
<comment type="caution">
    <text evidence="2">The sequence shown here is derived from an EMBL/GenBank/DDBJ whole genome shotgun (WGS) entry which is preliminary data.</text>
</comment>
<dbReference type="Proteomes" id="UP001141806">
    <property type="component" value="Unassembled WGS sequence"/>
</dbReference>
<accession>A0A9Q0L4S1</accession>
<reference evidence="2" key="1">
    <citation type="journal article" date="2023" name="Plant J.">
        <title>The genome of the king protea, Protea cynaroides.</title>
        <authorList>
            <person name="Chang J."/>
            <person name="Duong T.A."/>
            <person name="Schoeman C."/>
            <person name="Ma X."/>
            <person name="Roodt D."/>
            <person name="Barker N."/>
            <person name="Li Z."/>
            <person name="Van de Peer Y."/>
            <person name="Mizrachi E."/>
        </authorList>
    </citation>
    <scope>NUCLEOTIDE SEQUENCE</scope>
    <source>
        <tissue evidence="2">Young leaves</tissue>
    </source>
</reference>
<evidence type="ECO:0000256" key="1">
    <source>
        <dbReference type="SAM" id="Phobius"/>
    </source>
</evidence>
<gene>
    <name evidence="2" type="ORF">NE237_033189</name>
</gene>
<protein>
    <submittedName>
        <fullName evidence="2">Uncharacterized protein</fullName>
    </submittedName>
</protein>
<keyword evidence="1" id="KW-0812">Transmembrane</keyword>
<keyword evidence="1" id="KW-0472">Membrane</keyword>
<organism evidence="2 3">
    <name type="scientific">Protea cynaroides</name>
    <dbReference type="NCBI Taxonomy" id="273540"/>
    <lineage>
        <taxon>Eukaryota</taxon>
        <taxon>Viridiplantae</taxon>
        <taxon>Streptophyta</taxon>
        <taxon>Embryophyta</taxon>
        <taxon>Tracheophyta</taxon>
        <taxon>Spermatophyta</taxon>
        <taxon>Magnoliopsida</taxon>
        <taxon>Proteales</taxon>
        <taxon>Proteaceae</taxon>
        <taxon>Protea</taxon>
    </lineage>
</organism>
<keyword evidence="3" id="KW-1185">Reference proteome</keyword>
<evidence type="ECO:0000313" key="3">
    <source>
        <dbReference type="Proteomes" id="UP001141806"/>
    </source>
</evidence>
<proteinExistence type="predicted"/>
<dbReference type="AlphaFoldDB" id="A0A9Q0L4S1"/>
<name>A0A9Q0L4S1_9MAGN</name>
<evidence type="ECO:0000313" key="2">
    <source>
        <dbReference type="EMBL" id="KAJ4982352.1"/>
    </source>
</evidence>
<sequence>MAFTFSPLPSETPSTAFDDYGNGNLSIPTIFTVALLLGGLATFIVIVCHLSRPASEERGTQTLPIQQQNSVIFNRETSTTTPISVSAAITGLPMLPPLIYYKADEEAALNKKDCSICLEYFHDVPSSYSYHPASSHHRRVRGDQHLEVNRDCAQGVAPMEVLSISQDSLTKSHRVSLHDWLGSRYVVCGDAQRRVDTTRREREVQTRVDATRQG</sequence>
<keyword evidence="1" id="KW-1133">Transmembrane helix</keyword>